<protein>
    <submittedName>
        <fullName evidence="2">Uncharacterized protein</fullName>
    </submittedName>
</protein>
<keyword evidence="3" id="KW-1185">Reference proteome</keyword>
<proteinExistence type="predicted"/>
<feature type="region of interest" description="Disordered" evidence="1">
    <location>
        <begin position="66"/>
        <end position="97"/>
    </location>
</feature>
<evidence type="ECO:0000313" key="3">
    <source>
        <dbReference type="Proteomes" id="UP000193240"/>
    </source>
</evidence>
<sequence>MEPRLSCMTLNSLRENSQSNDVRRESNSHISKILTSFLKVVASFQPILTHPPSVAVMKGTHLSAPVSTTARHPMALQGAKPQAQVSKPNAHHHDPANELTISIKDWKSYI</sequence>
<name>A0A1Y2M779_EPING</name>
<gene>
    <name evidence="2" type="ORF">B5807_03631</name>
</gene>
<evidence type="ECO:0000256" key="1">
    <source>
        <dbReference type="SAM" id="MobiDB-lite"/>
    </source>
</evidence>
<dbReference type="Proteomes" id="UP000193240">
    <property type="component" value="Unassembled WGS sequence"/>
</dbReference>
<accession>A0A1Y2M779</accession>
<organism evidence="2 3">
    <name type="scientific">Epicoccum nigrum</name>
    <name type="common">Soil fungus</name>
    <name type="synonym">Epicoccum purpurascens</name>
    <dbReference type="NCBI Taxonomy" id="105696"/>
    <lineage>
        <taxon>Eukaryota</taxon>
        <taxon>Fungi</taxon>
        <taxon>Dikarya</taxon>
        <taxon>Ascomycota</taxon>
        <taxon>Pezizomycotina</taxon>
        <taxon>Dothideomycetes</taxon>
        <taxon>Pleosporomycetidae</taxon>
        <taxon>Pleosporales</taxon>
        <taxon>Pleosporineae</taxon>
        <taxon>Didymellaceae</taxon>
        <taxon>Epicoccum</taxon>
    </lineage>
</organism>
<reference evidence="2 3" key="1">
    <citation type="journal article" date="2017" name="Genome Announc.">
        <title>Genome sequence of the saprophytic ascomycete Epicoccum nigrum ICMP 19927 strain isolated from New Zealand.</title>
        <authorList>
            <person name="Fokin M."/>
            <person name="Fleetwood D."/>
            <person name="Weir B.S."/>
            <person name="Villas-Boas S.G."/>
        </authorList>
    </citation>
    <scope>NUCLEOTIDE SEQUENCE [LARGE SCALE GENOMIC DNA]</scope>
    <source>
        <strain evidence="2 3">ICMP 19927</strain>
    </source>
</reference>
<evidence type="ECO:0000313" key="2">
    <source>
        <dbReference type="EMBL" id="OSS51946.1"/>
    </source>
</evidence>
<dbReference type="InParanoid" id="A0A1Y2M779"/>
<dbReference type="EMBL" id="KZ107840">
    <property type="protein sequence ID" value="OSS51946.1"/>
    <property type="molecule type" value="Genomic_DNA"/>
</dbReference>
<dbReference type="AlphaFoldDB" id="A0A1Y2M779"/>